<keyword evidence="3" id="KW-1185">Reference proteome</keyword>
<dbReference type="RefSeq" id="WP_037297638.1">
    <property type="nucleotide sequence ID" value="NZ_ATAX01000016.1"/>
</dbReference>
<feature type="transmembrane region" description="Helical" evidence="1">
    <location>
        <begin position="254"/>
        <end position="283"/>
    </location>
</feature>
<keyword evidence="1" id="KW-0812">Transmembrane</keyword>
<dbReference type="PATRIC" id="fig|1341157.4.peg.927"/>
<feature type="transmembrane region" description="Helical" evidence="1">
    <location>
        <begin position="323"/>
        <end position="344"/>
    </location>
</feature>
<dbReference type="AlphaFoldDB" id="W7USA5"/>
<protein>
    <submittedName>
        <fullName evidence="2">Uncharacterized protein</fullName>
    </submittedName>
</protein>
<keyword evidence="1" id="KW-0472">Membrane</keyword>
<dbReference type="EMBL" id="ATAX01000016">
    <property type="protein sequence ID" value="EWM54264.1"/>
    <property type="molecule type" value="Genomic_DNA"/>
</dbReference>
<evidence type="ECO:0000256" key="1">
    <source>
        <dbReference type="SAM" id="Phobius"/>
    </source>
</evidence>
<proteinExistence type="predicted"/>
<feature type="transmembrane region" description="Helical" evidence="1">
    <location>
        <begin position="295"/>
        <end position="316"/>
    </location>
</feature>
<feature type="transmembrane region" description="Helical" evidence="1">
    <location>
        <begin position="12"/>
        <end position="32"/>
    </location>
</feature>
<evidence type="ECO:0000313" key="3">
    <source>
        <dbReference type="Proteomes" id="UP000019365"/>
    </source>
</evidence>
<reference evidence="2 3" key="1">
    <citation type="journal article" date="2014" name="PLoS ONE">
        <title>Rumen cellulosomics: divergent fiber-degrading strategies revealed by comparative genome-wide analysis of six ruminococcal strains.</title>
        <authorList>
            <person name="Dassa B."/>
            <person name="Borovok I."/>
            <person name="Ruimy-Israeli V."/>
            <person name="Lamed R."/>
            <person name="Flint H.J."/>
            <person name="Duncan S.H."/>
            <person name="Henrissat B."/>
            <person name="Coutinho P."/>
            <person name="Morrison M."/>
            <person name="Mosoni P."/>
            <person name="Yeoman C.J."/>
            <person name="White B.A."/>
            <person name="Bayer E.A."/>
        </authorList>
    </citation>
    <scope>NUCLEOTIDE SEQUENCE [LARGE SCALE GENOMIC DNA]</scope>
    <source>
        <strain evidence="2 3">007c</strain>
    </source>
</reference>
<sequence length="419" mass="47650">MLFAKECRKISGSLVFWIYCIIIALMFLTQYFSDCTEREYPPSPGRSAGDYDFKPSGDHDTIIEGTVNSLINDYYSNKYICYPLGFYKAVHLKDKDQEKIEAYITEITGLDHDKLAEIKNNCEEYYVSDGVHEYKEYKAEHIDVDTDNISYDRFREIISDIDSILGGGSDYAPESAEYNFSMIPMTYEDALEEYNELFEKDGIAGAYARLFSDYLGIVLGIMPVFVAIAIAAADRRSRMDQLIFSRSISSFRLVFTRYAALITMMFIPVLTEIIASVIQLLVIYNGESVAVEKMLGIPVFWLLPNLMVSAALGMLLTEMFSGGTAIVVQFAVWFMSIMRGGTVLSGNIRKFTLVCRHNTLYNRAQFMLHKNDFIFNRTFYFIASLAAVAVTAFVFEMKRGGRFNGIRLFGKDGILRRKA</sequence>
<keyword evidence="1" id="KW-1133">Transmembrane helix</keyword>
<gene>
    <name evidence="2" type="ORF">RF007C_11685</name>
</gene>
<feature type="transmembrane region" description="Helical" evidence="1">
    <location>
        <begin position="214"/>
        <end position="233"/>
    </location>
</feature>
<dbReference type="eggNOG" id="ENOG502Z8TU">
    <property type="taxonomic scope" value="Bacteria"/>
</dbReference>
<comment type="caution">
    <text evidence="2">The sequence shown here is derived from an EMBL/GenBank/DDBJ whole genome shotgun (WGS) entry which is preliminary data.</text>
</comment>
<name>W7USA5_RUMFL</name>
<dbReference type="OrthoDB" id="1708273at2"/>
<accession>W7USA5</accession>
<organism evidence="2 3">
    <name type="scientific">Ruminococcus flavefaciens 007c</name>
    <dbReference type="NCBI Taxonomy" id="1341157"/>
    <lineage>
        <taxon>Bacteria</taxon>
        <taxon>Bacillati</taxon>
        <taxon>Bacillota</taxon>
        <taxon>Clostridia</taxon>
        <taxon>Eubacteriales</taxon>
        <taxon>Oscillospiraceae</taxon>
        <taxon>Ruminococcus</taxon>
    </lineage>
</organism>
<evidence type="ECO:0000313" key="2">
    <source>
        <dbReference type="EMBL" id="EWM54264.1"/>
    </source>
</evidence>
<dbReference type="Proteomes" id="UP000019365">
    <property type="component" value="Unassembled WGS sequence"/>
</dbReference>
<feature type="transmembrane region" description="Helical" evidence="1">
    <location>
        <begin position="378"/>
        <end position="397"/>
    </location>
</feature>